<name>A0ACB7P4Y9_9PEZI</name>
<proteinExistence type="predicted"/>
<protein>
    <submittedName>
        <fullName evidence="1">Uncharacterized protein</fullName>
    </submittedName>
</protein>
<keyword evidence="2" id="KW-1185">Reference proteome</keyword>
<sequence length="126" mass="13653">MRVVGCALTPLVMSRLPEVMSKCARLPACSDLPPPVHSLHCIVSPTDPGKPPCCVLDSGWFVGDHARFRQLGSAMLSMPMLMPLPMSDKMSLRHCGTNLSPPINPRISSASEVGHEAMLGKPWHSR</sequence>
<dbReference type="Proteomes" id="UP000724584">
    <property type="component" value="Unassembled WGS sequence"/>
</dbReference>
<reference evidence="1 2" key="1">
    <citation type="journal article" date="2021" name="Nat. Commun.">
        <title>Genetic determinants of endophytism in the Arabidopsis root mycobiome.</title>
        <authorList>
            <person name="Mesny F."/>
            <person name="Miyauchi S."/>
            <person name="Thiergart T."/>
            <person name="Pickel B."/>
            <person name="Atanasova L."/>
            <person name="Karlsson M."/>
            <person name="Huettel B."/>
            <person name="Barry K.W."/>
            <person name="Haridas S."/>
            <person name="Chen C."/>
            <person name="Bauer D."/>
            <person name="Andreopoulos W."/>
            <person name="Pangilinan J."/>
            <person name="LaButti K."/>
            <person name="Riley R."/>
            <person name="Lipzen A."/>
            <person name="Clum A."/>
            <person name="Drula E."/>
            <person name="Henrissat B."/>
            <person name="Kohler A."/>
            <person name="Grigoriev I.V."/>
            <person name="Martin F.M."/>
            <person name="Hacquard S."/>
        </authorList>
    </citation>
    <scope>NUCLEOTIDE SEQUENCE [LARGE SCALE GENOMIC DNA]</scope>
    <source>
        <strain evidence="1 2">MPI-SDFR-AT-0079</strain>
    </source>
</reference>
<comment type="caution">
    <text evidence="1">The sequence shown here is derived from an EMBL/GenBank/DDBJ whole genome shotgun (WGS) entry which is preliminary data.</text>
</comment>
<evidence type="ECO:0000313" key="2">
    <source>
        <dbReference type="Proteomes" id="UP000724584"/>
    </source>
</evidence>
<accession>A0ACB7P4Y9</accession>
<gene>
    <name evidence="1" type="ORF">F5144DRAFT_575672</name>
</gene>
<dbReference type="EMBL" id="JAGIZQ010000005">
    <property type="protein sequence ID" value="KAH6627380.1"/>
    <property type="molecule type" value="Genomic_DNA"/>
</dbReference>
<organism evidence="1 2">
    <name type="scientific">Chaetomium tenue</name>
    <dbReference type="NCBI Taxonomy" id="1854479"/>
    <lineage>
        <taxon>Eukaryota</taxon>
        <taxon>Fungi</taxon>
        <taxon>Dikarya</taxon>
        <taxon>Ascomycota</taxon>
        <taxon>Pezizomycotina</taxon>
        <taxon>Sordariomycetes</taxon>
        <taxon>Sordariomycetidae</taxon>
        <taxon>Sordariales</taxon>
        <taxon>Chaetomiaceae</taxon>
        <taxon>Chaetomium</taxon>
    </lineage>
</organism>
<evidence type="ECO:0000313" key="1">
    <source>
        <dbReference type="EMBL" id="KAH6627380.1"/>
    </source>
</evidence>